<evidence type="ECO:0000313" key="2">
    <source>
        <dbReference type="EMBL" id="KUP95782.1"/>
    </source>
</evidence>
<gene>
    <name evidence="2" type="ORF">AC529_15595</name>
</gene>
<feature type="compositionally biased region" description="Gly residues" evidence="1">
    <location>
        <begin position="644"/>
        <end position="653"/>
    </location>
</feature>
<sequence>MIDPDKISIPNADPDAIEAVGKALKDDGSDIGQAGADIKAAWSGLEGNYIAPESEELLAAVNPVADDADAMETNIRTVGQALVDFAAEIRPILERWRSLKADAVTLANRIRGDDDWRKDEDTVEEHNQLNDDLLAVQNEYMAAERECANKITALFGGTRFVAANPDGSTTVRDGEQLYGFTEAPTGIETPWATPQEYDAPWWEDVWDGIADFGVGIAQDLAGMVGLYSEEGGWGVSSWSEWGSNLGEYWGGTLEGLGSLVGLYGENGWGVGSFGEWWGNFSTGWTEFAHAIVPWREWGDRPGYVITQTVLNIGSMFVGGSGVVKALAQGARRVGGRGPDAPDVDAPSLSRVDASDLSGGLDSGQLRANLGDAVDGLDIDTSRLGDLNNALARADAFGDSGSPSRPTGGTTSSPTGTATDSPSYTPTSYNSSSTPSGTGGTGDTPGSTNADAPAPSRGGDGTPTPDTGDSGAGSRGTDTPAVVHSDAPGADRSGSGDRTGDRDTADTAADLPTTEWIENQVSQFRSELDLAEVDGGIANRLAEDRQPALVHAGAPEARMEMGGHNSGGSSSHDLSPSAHHTDPGGSGGGGGSGPDGPGGGGGSGPGGGGPNGPHGPDGFHGSGGDGGRGGSGGSDGPHGPDGPDRGNGSGGQGDGRSDGGTSSNDGSGGQGDGRSDGGTSSNDGSGGQGDGRSDGDTSSNDGSDPDVEGAPGTPERVGKTLEELQQQGPLGDKFTPDVVEAPNDPFKPHEREIADLRAEEGRHVTGLPEDHSRHGEAHPDALERSGPDDPGQFVEYKTLEGESWRSVDKTVRKALKKFSEDSYDTIIDSGDIVLDGRKTVSFDNALQGVENRLRQELQKNSSKLDRVGNIDVYTKDGHKLTYRDGVIYKDGEAFKKWENGRWVEL</sequence>
<feature type="compositionally biased region" description="Basic and acidic residues" evidence="1">
    <location>
        <begin position="493"/>
        <end position="504"/>
    </location>
</feature>
<name>A0A147KER0_THECS</name>
<feature type="compositionally biased region" description="Gly residues" evidence="1">
    <location>
        <begin position="617"/>
        <end position="635"/>
    </location>
</feature>
<comment type="caution">
    <text evidence="2">The sequence shown here is derived from an EMBL/GenBank/DDBJ whole genome shotgun (WGS) entry which is preliminary data.</text>
</comment>
<protein>
    <submittedName>
        <fullName evidence="2">Uncharacterized protein</fullName>
    </submittedName>
</protein>
<organism evidence="2 3">
    <name type="scientific">Thermobifida cellulosilytica TB100</name>
    <dbReference type="NCBI Taxonomy" id="665004"/>
    <lineage>
        <taxon>Bacteria</taxon>
        <taxon>Bacillati</taxon>
        <taxon>Actinomycetota</taxon>
        <taxon>Actinomycetes</taxon>
        <taxon>Streptosporangiales</taxon>
        <taxon>Nocardiopsidaceae</taxon>
        <taxon>Thermobifida</taxon>
    </lineage>
</organism>
<accession>A0A147KER0</accession>
<feature type="compositionally biased region" description="Low complexity" evidence="1">
    <location>
        <begin position="566"/>
        <end position="577"/>
    </location>
</feature>
<feature type="compositionally biased region" description="Basic and acidic residues" evidence="1">
    <location>
        <begin position="745"/>
        <end position="786"/>
    </location>
</feature>
<reference evidence="3" key="1">
    <citation type="journal article" date="2017" name="Acta Aliment.">
        <title>Plant polysaccharide degrading enzyme system of Thermpbifida cellulosilytica TB100 revealed by de novo genome project data.</title>
        <authorList>
            <person name="Toth A."/>
            <person name="Baka E."/>
            <person name="Luzics S."/>
            <person name="Bata-Vidacs I."/>
            <person name="Nagy I."/>
            <person name="Balint B."/>
            <person name="Herceg R."/>
            <person name="Olasz F."/>
            <person name="Wilk T."/>
            <person name="Nagy T."/>
            <person name="Kriszt B."/>
            <person name="Nagy I."/>
            <person name="Kukolya J."/>
        </authorList>
    </citation>
    <scope>NUCLEOTIDE SEQUENCE [LARGE SCALE GENOMIC DNA]</scope>
    <source>
        <strain evidence="3">TB100</strain>
    </source>
</reference>
<feature type="compositionally biased region" description="Low complexity" evidence="1">
    <location>
        <begin position="397"/>
        <end position="435"/>
    </location>
</feature>
<dbReference type="EMBL" id="LGEM01000108">
    <property type="protein sequence ID" value="KUP95782.1"/>
    <property type="molecule type" value="Genomic_DNA"/>
</dbReference>
<dbReference type="PATRIC" id="fig|665004.4.peg.1207"/>
<dbReference type="STRING" id="665004.AC529_15595"/>
<feature type="compositionally biased region" description="Gly residues" evidence="1">
    <location>
        <begin position="583"/>
        <end position="611"/>
    </location>
</feature>
<keyword evidence="3" id="KW-1185">Reference proteome</keyword>
<feature type="region of interest" description="Disordered" evidence="1">
    <location>
        <begin position="332"/>
        <end position="365"/>
    </location>
</feature>
<feature type="region of interest" description="Disordered" evidence="1">
    <location>
        <begin position="538"/>
        <end position="790"/>
    </location>
</feature>
<dbReference type="Proteomes" id="UP000074382">
    <property type="component" value="Unassembled WGS sequence"/>
</dbReference>
<evidence type="ECO:0000256" key="1">
    <source>
        <dbReference type="SAM" id="MobiDB-lite"/>
    </source>
</evidence>
<dbReference type="AlphaFoldDB" id="A0A147KER0"/>
<proteinExistence type="predicted"/>
<evidence type="ECO:0000313" key="3">
    <source>
        <dbReference type="Proteomes" id="UP000074382"/>
    </source>
</evidence>
<feature type="region of interest" description="Disordered" evidence="1">
    <location>
        <begin position="394"/>
        <end position="514"/>
    </location>
</feature>